<dbReference type="InterPro" id="IPR006070">
    <property type="entry name" value="Sua5-like_dom"/>
</dbReference>
<dbReference type="InterPro" id="IPR041440">
    <property type="entry name" value="HypF_C"/>
</dbReference>
<evidence type="ECO:0000256" key="9">
    <source>
        <dbReference type="PROSITE-ProRule" id="PRU00520"/>
    </source>
</evidence>
<dbReference type="SUPFAM" id="SSF54975">
    <property type="entry name" value="Acylphosphatase/BLUF domain-like"/>
    <property type="match status" value="1"/>
</dbReference>
<dbReference type="GO" id="GO:0003725">
    <property type="term" value="F:double-stranded RNA binding"/>
    <property type="evidence" value="ECO:0007669"/>
    <property type="project" value="InterPro"/>
</dbReference>
<evidence type="ECO:0000259" key="11">
    <source>
        <dbReference type="PROSITE" id="PS51163"/>
    </source>
</evidence>
<dbReference type="InterPro" id="IPR001792">
    <property type="entry name" value="Acylphosphatase-like_dom"/>
</dbReference>
<dbReference type="Gene3D" id="3.90.870.50">
    <property type="match status" value="1"/>
</dbReference>
<dbReference type="GO" id="GO:0051604">
    <property type="term" value="P:protein maturation"/>
    <property type="evidence" value="ECO:0007669"/>
    <property type="project" value="TreeGrafter"/>
</dbReference>
<feature type="domain" description="YrdC-like" evidence="11">
    <location>
        <begin position="228"/>
        <end position="413"/>
    </location>
</feature>
<evidence type="ECO:0000256" key="6">
    <source>
        <dbReference type="ARBA" id="ARBA00022833"/>
    </source>
</evidence>
<keyword evidence="5" id="KW-0863">Zinc-finger</keyword>
<evidence type="ECO:0000313" key="12">
    <source>
        <dbReference type="EMBL" id="TFZ82728.1"/>
    </source>
</evidence>
<dbReference type="EMBL" id="SRIO01000007">
    <property type="protein sequence ID" value="TFZ82728.1"/>
    <property type="molecule type" value="Genomic_DNA"/>
</dbReference>
<evidence type="ECO:0000256" key="4">
    <source>
        <dbReference type="ARBA" id="ARBA00022723"/>
    </source>
</evidence>
<feature type="active site" evidence="9">
    <location>
        <position position="65"/>
    </location>
</feature>
<evidence type="ECO:0000313" key="13">
    <source>
        <dbReference type="Proteomes" id="UP000297890"/>
    </source>
</evidence>
<dbReference type="Gene3D" id="3.30.420.360">
    <property type="match status" value="1"/>
</dbReference>
<protein>
    <recommendedName>
        <fullName evidence="8">Carbamoyltransferase HypF</fullName>
        <ecNumber evidence="8">6.2.-.-</ecNumber>
    </recommendedName>
</protein>
<evidence type="ECO:0000256" key="7">
    <source>
        <dbReference type="ARBA" id="ARBA00048220"/>
    </source>
</evidence>
<evidence type="ECO:0000256" key="2">
    <source>
        <dbReference type="ARBA" id="ARBA00008097"/>
    </source>
</evidence>
<feature type="domain" description="Acylphosphatase-like" evidence="10">
    <location>
        <begin position="32"/>
        <end position="117"/>
    </location>
</feature>
<gene>
    <name evidence="12" type="primary">hypF</name>
    <name evidence="12" type="ORF">E4680_07145</name>
</gene>
<organism evidence="12 13">
    <name type="scientific">Candidatus Macondimonas diazotrophica</name>
    <dbReference type="NCBI Taxonomy" id="2305248"/>
    <lineage>
        <taxon>Bacteria</taxon>
        <taxon>Pseudomonadati</taxon>
        <taxon>Pseudomonadota</taxon>
        <taxon>Gammaproteobacteria</taxon>
        <taxon>Chromatiales</taxon>
        <taxon>Ectothiorhodospiraceae</taxon>
        <taxon>Candidatus Macondimonas</taxon>
    </lineage>
</organism>
<dbReference type="Proteomes" id="UP000297890">
    <property type="component" value="Unassembled WGS sequence"/>
</dbReference>
<dbReference type="InterPro" id="IPR036046">
    <property type="entry name" value="Acylphosphatase-like_dom_sf"/>
</dbReference>
<dbReference type="GO" id="GO:0008270">
    <property type="term" value="F:zinc ion binding"/>
    <property type="evidence" value="ECO:0007669"/>
    <property type="project" value="UniProtKB-KW"/>
</dbReference>
<keyword evidence="6" id="KW-0862">Zinc</keyword>
<comment type="function">
    <text evidence="8">Involved in the maturation of [NiFe] hydrogenases. Along with HypE, it catalyzes the synthesis of the CN ligands of the active site iron of [NiFe]-hydrogenases. HypF functions as a carbamoyl transferase using carbamoylphosphate as a substrate and transferring the carboxamido moiety in an ATP-dependent reaction to the thiolate of the C-terminal cysteine of HypE yielding a protein-S-carboxamide.</text>
</comment>
<dbReference type="PROSITE" id="PS51163">
    <property type="entry name" value="YRDC"/>
    <property type="match status" value="1"/>
</dbReference>
<dbReference type="PANTHER" id="PTHR42959">
    <property type="entry name" value="CARBAMOYLTRANSFERASE"/>
    <property type="match status" value="1"/>
</dbReference>
<evidence type="ECO:0000259" key="10">
    <source>
        <dbReference type="PROSITE" id="PS51160"/>
    </source>
</evidence>
<evidence type="ECO:0000256" key="1">
    <source>
        <dbReference type="ARBA" id="ARBA00004711"/>
    </source>
</evidence>
<dbReference type="InterPro" id="IPR004421">
    <property type="entry name" value="Carbamoyltransferase_HypF"/>
</dbReference>
<dbReference type="Pfam" id="PF17788">
    <property type="entry name" value="HypF_C"/>
    <property type="match status" value="1"/>
</dbReference>
<dbReference type="AlphaFoldDB" id="A0A4Z0FB70"/>
<evidence type="ECO:0000256" key="3">
    <source>
        <dbReference type="ARBA" id="ARBA00022598"/>
    </source>
</evidence>
<sequence length="787" mass="84042">MLRGHHPSRCRSSDAPVHRDSLIRPMHERVRRLRLICRGHVQGVGLRPYVYRRATELALGGWVVNSAGEVRIEVQGSVSAMAAFLRDLRRIPPPARIDVMIRQARPLEAAAPFRIHSSAADDPAGMVIAPDLATCPACRAELFDPTARRYRYPFTTCSQCGPRWSILRRLPFDRDHTVMAGFPLCAQCRAEYENPADRRFHAQTLACPACGPALTWHQSDGAISARGGDALDLAVAALRQGQIVAVKGIGGFHLLTDARDEAAVARLRVLKARPTKPLAVLFPDLDQAGRSGHIGATEAAILTSAAAPIVLLARREDDPLGRALAPGLDHLGALLPYSPLHHLLMAALGFPVVATSANRKGAPLCFENGEALRELSGLADGFLLHDRAILRPVEDSVVQVFAHEALRLRLGRGDVPVTLTLPRAARPVLGVGGQWKNTVALTVKDRLVIGGYRGDLDHPQAQAAWAQECATLPALFGALPRTWACDAHPDYVPTREASRLAMGGGFGVSSVQHHHAHLAAAIVEGRCTEPLLGVVWDGTGLGSDGTIWGGELLAWEAGQVRRIGALLPFALPGGDAAVRDPRRSALGVLAALGEPLDGPLARSLGYDAQSLHVLTRMLETGAGCVTTTSAGRLFDAVAALLGHRAPVSYEGEAAMTLEALARRHPEMLNPYLVSGVTTDNTSGWIRMDWRGVLVAVLAEQQAGRPAGHIAARWHATLAALLAQAVAERRERAVVLTGGCFQNTLLLGQAVQLLRAQGRGVFWPRRLPVNDGSLAAGQAAVVAGVWGG</sequence>
<comment type="caution">
    <text evidence="12">The sequence shown here is derived from an EMBL/GenBank/DDBJ whole genome shotgun (WGS) entry which is preliminary data.</text>
</comment>
<comment type="pathway">
    <text evidence="1 8">Protein modification; [NiFe] hydrogenase maturation.</text>
</comment>
<dbReference type="Pfam" id="PF07503">
    <property type="entry name" value="zf-HYPF"/>
    <property type="match status" value="2"/>
</dbReference>
<dbReference type="Gene3D" id="3.30.420.40">
    <property type="match status" value="1"/>
</dbReference>
<keyword evidence="3" id="KW-0436">Ligase</keyword>
<name>A0A4Z0FB70_9GAMM</name>
<evidence type="ECO:0000256" key="8">
    <source>
        <dbReference type="PIRNR" id="PIRNR006256"/>
    </source>
</evidence>
<dbReference type="GO" id="GO:0003998">
    <property type="term" value="F:acylphosphatase activity"/>
    <property type="evidence" value="ECO:0007669"/>
    <property type="project" value="UniProtKB-EC"/>
</dbReference>
<comment type="similarity">
    <text evidence="2 8">Belongs to the carbamoyltransferase HypF family.</text>
</comment>
<keyword evidence="12" id="KW-0808">Transferase</keyword>
<feature type="active site" evidence="9">
    <location>
        <position position="47"/>
    </location>
</feature>
<dbReference type="InterPro" id="IPR051060">
    <property type="entry name" value="Carbamoyltrans_HypF-like"/>
</dbReference>
<comment type="catalytic activity">
    <reaction evidence="9">
        <text>an acyl phosphate + H2O = a carboxylate + phosphate + H(+)</text>
        <dbReference type="Rhea" id="RHEA:14965"/>
        <dbReference type="ChEBI" id="CHEBI:15377"/>
        <dbReference type="ChEBI" id="CHEBI:15378"/>
        <dbReference type="ChEBI" id="CHEBI:29067"/>
        <dbReference type="ChEBI" id="CHEBI:43474"/>
        <dbReference type="ChEBI" id="CHEBI:59918"/>
        <dbReference type="EC" id="3.6.1.7"/>
    </reaction>
</comment>
<keyword evidence="13" id="KW-1185">Reference proteome</keyword>
<keyword evidence="9" id="KW-0378">Hydrolase</keyword>
<dbReference type="Pfam" id="PF01300">
    <property type="entry name" value="Sua5_yciO_yrdC"/>
    <property type="match status" value="1"/>
</dbReference>
<comment type="catalytic activity">
    <reaction evidence="7 8">
        <text>C-terminal L-cysteinyl-[HypE protein] + carbamoyl phosphate + ATP + H2O = C-terminal S-carboxamide-L-cysteinyl-[HypE protein] + AMP + phosphate + diphosphate + H(+)</text>
        <dbReference type="Rhea" id="RHEA:55636"/>
        <dbReference type="Rhea" id="RHEA-COMP:14247"/>
        <dbReference type="Rhea" id="RHEA-COMP:14392"/>
        <dbReference type="ChEBI" id="CHEBI:15377"/>
        <dbReference type="ChEBI" id="CHEBI:15378"/>
        <dbReference type="ChEBI" id="CHEBI:30616"/>
        <dbReference type="ChEBI" id="CHEBI:33019"/>
        <dbReference type="ChEBI" id="CHEBI:43474"/>
        <dbReference type="ChEBI" id="CHEBI:58228"/>
        <dbReference type="ChEBI" id="CHEBI:76913"/>
        <dbReference type="ChEBI" id="CHEBI:139126"/>
        <dbReference type="ChEBI" id="CHEBI:456215"/>
    </reaction>
</comment>
<dbReference type="PROSITE" id="PS51160">
    <property type="entry name" value="ACYLPHOSPHATASE_3"/>
    <property type="match status" value="1"/>
</dbReference>
<evidence type="ECO:0000256" key="5">
    <source>
        <dbReference type="ARBA" id="ARBA00022771"/>
    </source>
</evidence>
<dbReference type="PIRSF" id="PIRSF006256">
    <property type="entry name" value="CMPcnvr_hdrg_mat"/>
    <property type="match status" value="1"/>
</dbReference>
<dbReference type="OrthoDB" id="9808093at2"/>
<dbReference type="EC" id="6.2.-.-" evidence="8"/>
<dbReference type="InterPro" id="IPR011125">
    <property type="entry name" value="Znf_HypF"/>
</dbReference>
<proteinExistence type="inferred from homology"/>
<dbReference type="NCBIfam" id="TIGR00143">
    <property type="entry name" value="hypF"/>
    <property type="match status" value="1"/>
</dbReference>
<accession>A0A4Z0FB70</accession>
<dbReference type="UniPathway" id="UPA00335"/>
<keyword evidence="4" id="KW-0479">Metal-binding</keyword>
<dbReference type="SUPFAM" id="SSF55821">
    <property type="entry name" value="YrdC/RibB"/>
    <property type="match status" value="1"/>
</dbReference>
<dbReference type="InterPro" id="IPR055128">
    <property type="entry name" value="HypF_C_2"/>
</dbReference>
<dbReference type="GO" id="GO:0016874">
    <property type="term" value="F:ligase activity"/>
    <property type="evidence" value="ECO:0007669"/>
    <property type="project" value="UniProtKB-UniRule"/>
</dbReference>
<dbReference type="Pfam" id="PF00708">
    <property type="entry name" value="Acylphosphatase"/>
    <property type="match status" value="1"/>
</dbReference>
<dbReference type="InterPro" id="IPR017945">
    <property type="entry name" value="DHBP_synth_RibB-like_a/b_dom"/>
</dbReference>
<dbReference type="Gene3D" id="3.30.110.120">
    <property type="match status" value="1"/>
</dbReference>
<dbReference type="PANTHER" id="PTHR42959:SF1">
    <property type="entry name" value="CARBAMOYLTRANSFERASE HYPF"/>
    <property type="match status" value="1"/>
</dbReference>
<dbReference type="GO" id="GO:0016743">
    <property type="term" value="F:carboxyl- or carbamoyltransferase activity"/>
    <property type="evidence" value="ECO:0007669"/>
    <property type="project" value="UniProtKB-UniRule"/>
</dbReference>
<reference evidence="12 13" key="1">
    <citation type="journal article" date="2019" name="ISME J.">
        <title>Candidatus Macondimonas diazotrophica, a novel gammaproteobacterial genus dominating crude-oil-contaminated coastal sediments.</title>
        <authorList>
            <person name="Karthikeyan S."/>
            <person name="Konstantinidis K."/>
        </authorList>
    </citation>
    <scope>NUCLEOTIDE SEQUENCE [LARGE SCALE GENOMIC DNA]</scope>
    <source>
        <strain evidence="12 13">KTK01</strain>
    </source>
</reference>
<dbReference type="Pfam" id="PF22521">
    <property type="entry name" value="HypF_C_2"/>
    <property type="match status" value="1"/>
</dbReference>